<evidence type="ECO:0000313" key="1">
    <source>
        <dbReference type="EMBL" id="EDM78737.1"/>
    </source>
</evidence>
<comment type="caution">
    <text evidence="1">The sequence shown here is derived from an EMBL/GenBank/DDBJ whole genome shotgun (WGS) entry which is preliminary data.</text>
</comment>
<gene>
    <name evidence="1" type="ORF">PPSIR1_12168</name>
</gene>
<accession>A6G5W3</accession>
<name>A6G5W3_9BACT</name>
<evidence type="ECO:0000313" key="2">
    <source>
        <dbReference type="Proteomes" id="UP000005801"/>
    </source>
</evidence>
<protein>
    <submittedName>
        <fullName evidence="1">Uncharacterized protein</fullName>
    </submittedName>
</protein>
<organism evidence="1 2">
    <name type="scientific">Plesiocystis pacifica SIR-1</name>
    <dbReference type="NCBI Taxonomy" id="391625"/>
    <lineage>
        <taxon>Bacteria</taxon>
        <taxon>Pseudomonadati</taxon>
        <taxon>Myxococcota</taxon>
        <taxon>Polyangia</taxon>
        <taxon>Nannocystales</taxon>
        <taxon>Nannocystaceae</taxon>
        <taxon>Plesiocystis</taxon>
    </lineage>
</organism>
<keyword evidence="2" id="KW-1185">Reference proteome</keyword>
<dbReference type="EMBL" id="ABCS01000027">
    <property type="protein sequence ID" value="EDM78737.1"/>
    <property type="molecule type" value="Genomic_DNA"/>
</dbReference>
<dbReference type="STRING" id="391625.PPSIR1_12168"/>
<dbReference type="Pfam" id="PF14224">
    <property type="entry name" value="DUF4331"/>
    <property type="match status" value="2"/>
</dbReference>
<dbReference type="InterPro" id="IPR025566">
    <property type="entry name" value="DUF4331"/>
</dbReference>
<reference evidence="1 2" key="1">
    <citation type="submission" date="2007-06" db="EMBL/GenBank/DDBJ databases">
        <authorList>
            <person name="Shimkets L."/>
            <person name="Ferriera S."/>
            <person name="Johnson J."/>
            <person name="Kravitz S."/>
            <person name="Beeson K."/>
            <person name="Sutton G."/>
            <person name="Rogers Y.-H."/>
            <person name="Friedman R."/>
            <person name="Frazier M."/>
            <person name="Venter J.C."/>
        </authorList>
    </citation>
    <scope>NUCLEOTIDE SEQUENCE [LARGE SCALE GENOMIC DNA]</scope>
    <source>
        <strain evidence="1 2">SIR-1</strain>
    </source>
</reference>
<dbReference type="AlphaFoldDB" id="A6G5W3"/>
<dbReference type="eggNOG" id="ENOG50310F3">
    <property type="taxonomic scope" value="Bacteria"/>
</dbReference>
<sequence>MIRLRASFVDVSTATTRNRMTMKRTITPLLGLGAVMLAVSFVPGTATGADHTDSPSASADPAADISDFYAWHDGGGNLVLALNFAGLTGAGGSATYDGELLYGIHVDRDEDGVSDHDFWVRFGQNGGGDWGVQVIGLPGEEAFSGPVEEVLTSPGGSMVYAGLREDPFFFDFDGFLATLDTGTVMFNPMNDSFAGTNVTSIVIETDALAVGDGSSVIDIWATSSRL</sequence>
<dbReference type="Proteomes" id="UP000005801">
    <property type="component" value="Unassembled WGS sequence"/>
</dbReference>
<proteinExistence type="predicted"/>